<sequence>MGKYRGKVLYPFVLFTQAQEDVSDQLFRHELEHVYQIRRNGWFCFYLKYVLLAIRYGYENHPFELEAEARQDDPLTDEEREIKNG</sequence>
<gene>
    <name evidence="1" type="ORF">LCGC14_2992500</name>
</gene>
<evidence type="ECO:0008006" key="2">
    <source>
        <dbReference type="Google" id="ProtNLM"/>
    </source>
</evidence>
<protein>
    <recommendedName>
        <fullName evidence="2">DUF4157 domain-containing protein</fullName>
    </recommendedName>
</protein>
<accession>A0A0F8XQZ8</accession>
<reference evidence="1" key="1">
    <citation type="journal article" date="2015" name="Nature">
        <title>Complex archaea that bridge the gap between prokaryotes and eukaryotes.</title>
        <authorList>
            <person name="Spang A."/>
            <person name="Saw J.H."/>
            <person name="Jorgensen S.L."/>
            <person name="Zaremba-Niedzwiedzka K."/>
            <person name="Martijn J."/>
            <person name="Lind A.E."/>
            <person name="van Eijk R."/>
            <person name="Schleper C."/>
            <person name="Guy L."/>
            <person name="Ettema T.J."/>
        </authorList>
    </citation>
    <scope>NUCLEOTIDE SEQUENCE</scope>
</reference>
<name>A0A0F8XQZ8_9ZZZZ</name>
<dbReference type="AlphaFoldDB" id="A0A0F8XQZ8"/>
<proteinExistence type="predicted"/>
<comment type="caution">
    <text evidence="1">The sequence shown here is derived from an EMBL/GenBank/DDBJ whole genome shotgun (WGS) entry which is preliminary data.</text>
</comment>
<dbReference type="EMBL" id="LAZR01061421">
    <property type="protein sequence ID" value="KKK63615.1"/>
    <property type="molecule type" value="Genomic_DNA"/>
</dbReference>
<evidence type="ECO:0000313" key="1">
    <source>
        <dbReference type="EMBL" id="KKK63615.1"/>
    </source>
</evidence>
<organism evidence="1">
    <name type="scientific">marine sediment metagenome</name>
    <dbReference type="NCBI Taxonomy" id="412755"/>
    <lineage>
        <taxon>unclassified sequences</taxon>
        <taxon>metagenomes</taxon>
        <taxon>ecological metagenomes</taxon>
    </lineage>
</organism>